<proteinExistence type="predicted"/>
<keyword evidence="3" id="KW-1185">Reference proteome</keyword>
<gene>
    <name evidence="2" type="ORF">GCM10022380_51370</name>
</gene>
<evidence type="ECO:0000313" key="3">
    <source>
        <dbReference type="Proteomes" id="UP001501624"/>
    </source>
</evidence>
<protein>
    <submittedName>
        <fullName evidence="2">Uncharacterized protein</fullName>
    </submittedName>
</protein>
<comment type="caution">
    <text evidence="2">The sequence shown here is derived from an EMBL/GenBank/DDBJ whole genome shotgun (WGS) entry which is preliminary data.</text>
</comment>
<organism evidence="2 3">
    <name type="scientific">Amycolatopsis tucumanensis</name>
    <dbReference type="NCBI Taxonomy" id="401106"/>
    <lineage>
        <taxon>Bacteria</taxon>
        <taxon>Bacillati</taxon>
        <taxon>Actinomycetota</taxon>
        <taxon>Actinomycetes</taxon>
        <taxon>Pseudonocardiales</taxon>
        <taxon>Pseudonocardiaceae</taxon>
        <taxon>Amycolatopsis</taxon>
    </lineage>
</organism>
<sequence length="99" mass="10557">MPRAPLPPDDADVPRPVPRLRRGAELTSRRARSRRRSRSCASEGRSGPPSVEGRFVRVACADVGLAAPPATSHLEQGTLDVAAEAPLLVEQVELLLGGR</sequence>
<dbReference type="Proteomes" id="UP001501624">
    <property type="component" value="Unassembled WGS sequence"/>
</dbReference>
<accession>A0ABP7ITN6</accession>
<feature type="compositionally biased region" description="Basic residues" evidence="1">
    <location>
        <begin position="29"/>
        <end position="38"/>
    </location>
</feature>
<feature type="region of interest" description="Disordered" evidence="1">
    <location>
        <begin position="1"/>
        <end position="51"/>
    </location>
</feature>
<name>A0ABP7ITN6_9PSEU</name>
<dbReference type="EMBL" id="BAABCM010000007">
    <property type="protein sequence ID" value="GAA3826393.1"/>
    <property type="molecule type" value="Genomic_DNA"/>
</dbReference>
<evidence type="ECO:0000313" key="2">
    <source>
        <dbReference type="EMBL" id="GAA3826393.1"/>
    </source>
</evidence>
<evidence type="ECO:0000256" key="1">
    <source>
        <dbReference type="SAM" id="MobiDB-lite"/>
    </source>
</evidence>
<reference evidence="3" key="1">
    <citation type="journal article" date="2019" name="Int. J. Syst. Evol. Microbiol.">
        <title>The Global Catalogue of Microorganisms (GCM) 10K type strain sequencing project: providing services to taxonomists for standard genome sequencing and annotation.</title>
        <authorList>
            <consortium name="The Broad Institute Genomics Platform"/>
            <consortium name="The Broad Institute Genome Sequencing Center for Infectious Disease"/>
            <person name="Wu L."/>
            <person name="Ma J."/>
        </authorList>
    </citation>
    <scope>NUCLEOTIDE SEQUENCE [LARGE SCALE GENOMIC DNA]</scope>
    <source>
        <strain evidence="3">JCM 17017</strain>
    </source>
</reference>